<proteinExistence type="inferred from homology"/>
<dbReference type="InterPro" id="IPR016064">
    <property type="entry name" value="NAD/diacylglycerol_kinase_sf"/>
</dbReference>
<protein>
    <recommendedName>
        <fullName evidence="5">DAGKc domain-containing protein</fullName>
    </recommendedName>
</protein>
<accession>A0A5N1GQ50</accession>
<sequence>MECMHIICNPQSGMGRGRKRLNEVTTYLESLGTDYQTYLTQYPGHMAELVATSLAHLKAEDRLILVGGDGSLHDLVNALADQDLAYPIAFIPAGTGNDFSRYYQAGKESIEDLLAPMFAGRVRQVELGQILLTSDYSEVNFVNSLGFGLDGQVIHESEVLKARGGLWQWSWANRLRYLLGVFRSLTKLPDFRLELELAGQHQVFSRVTLLTLMLNPYFGGGIQLDPRVTELEGEFAVLVIHDLDWQAIPGLLYQILWRKDQGNSKYLAFYHGPTCTLNLTPNIPGQVDGEAIFSLDGSLNCRLAQQAFYL</sequence>
<dbReference type="SMART" id="SM00046">
    <property type="entry name" value="DAGKc"/>
    <property type="match status" value="1"/>
</dbReference>
<dbReference type="Gene3D" id="3.40.50.10330">
    <property type="entry name" value="Probable inorganic polyphosphate/atp-NAD kinase, domain 1"/>
    <property type="match status" value="1"/>
</dbReference>
<dbReference type="InterPro" id="IPR001206">
    <property type="entry name" value="Diacylglycerol_kinase_cat_dom"/>
</dbReference>
<dbReference type="Pfam" id="PF00781">
    <property type="entry name" value="DAGK_cat"/>
    <property type="match status" value="1"/>
</dbReference>
<dbReference type="GO" id="GO:0016301">
    <property type="term" value="F:kinase activity"/>
    <property type="evidence" value="ECO:0007669"/>
    <property type="project" value="InterPro"/>
</dbReference>
<dbReference type="GO" id="GO:0005524">
    <property type="term" value="F:ATP binding"/>
    <property type="evidence" value="ECO:0007669"/>
    <property type="project" value="UniProtKB-KW"/>
</dbReference>
<dbReference type="PROSITE" id="PS50146">
    <property type="entry name" value="DAGK"/>
    <property type="match status" value="1"/>
</dbReference>
<dbReference type="InterPro" id="IPR050187">
    <property type="entry name" value="Lipid_Phosphate_FormReg"/>
</dbReference>
<evidence type="ECO:0000256" key="3">
    <source>
        <dbReference type="ARBA" id="ARBA00022741"/>
    </source>
</evidence>
<comment type="caution">
    <text evidence="6">The sequence shown here is derived from an EMBL/GenBank/DDBJ whole genome shotgun (WGS) entry which is preliminary data.</text>
</comment>
<evidence type="ECO:0000256" key="4">
    <source>
        <dbReference type="ARBA" id="ARBA00022840"/>
    </source>
</evidence>
<comment type="cofactor">
    <cofactor evidence="1">
        <name>Mg(2+)</name>
        <dbReference type="ChEBI" id="CHEBI:18420"/>
    </cofactor>
</comment>
<evidence type="ECO:0000256" key="1">
    <source>
        <dbReference type="ARBA" id="ARBA00001946"/>
    </source>
</evidence>
<evidence type="ECO:0000259" key="5">
    <source>
        <dbReference type="PROSITE" id="PS50146"/>
    </source>
</evidence>
<organism evidence="6 7">
    <name type="scientific">Aerococcus sanguinicola</name>
    <dbReference type="NCBI Taxonomy" id="119206"/>
    <lineage>
        <taxon>Bacteria</taxon>
        <taxon>Bacillati</taxon>
        <taxon>Bacillota</taxon>
        <taxon>Bacilli</taxon>
        <taxon>Lactobacillales</taxon>
        <taxon>Aerococcaceae</taxon>
        <taxon>Aerococcus</taxon>
    </lineage>
</organism>
<dbReference type="PANTHER" id="PTHR12358">
    <property type="entry name" value="SPHINGOSINE KINASE"/>
    <property type="match status" value="1"/>
</dbReference>
<dbReference type="EMBL" id="VYWO01000001">
    <property type="protein sequence ID" value="KAA9302379.1"/>
    <property type="molecule type" value="Genomic_DNA"/>
</dbReference>
<dbReference type="Gene3D" id="2.60.200.40">
    <property type="match status" value="1"/>
</dbReference>
<comment type="similarity">
    <text evidence="2">Belongs to the diacylglycerol/lipid kinase family.</text>
</comment>
<dbReference type="Proteomes" id="UP000327148">
    <property type="component" value="Unassembled WGS sequence"/>
</dbReference>
<reference evidence="6 7" key="1">
    <citation type="submission" date="2019-09" db="EMBL/GenBank/DDBJ databases">
        <title>Draft genome sequence assemblies of isolates from the urinary tract.</title>
        <authorList>
            <person name="Mores C.R."/>
            <person name="Putonti C."/>
            <person name="Wolfe A.J."/>
        </authorList>
    </citation>
    <scope>NUCLEOTIDE SEQUENCE [LARGE SCALE GENOMIC DNA]</scope>
    <source>
        <strain evidence="6 7">UMB623</strain>
    </source>
</reference>
<dbReference type="OrthoDB" id="9786026at2"/>
<keyword evidence="4" id="KW-0067">ATP-binding</keyword>
<evidence type="ECO:0000313" key="7">
    <source>
        <dbReference type="Proteomes" id="UP000327148"/>
    </source>
</evidence>
<gene>
    <name evidence="6" type="ORF">F6I03_03945</name>
</gene>
<dbReference type="PANTHER" id="PTHR12358:SF54">
    <property type="entry name" value="SPHINGOSINE KINASE RELATED PROTEIN"/>
    <property type="match status" value="1"/>
</dbReference>
<dbReference type="SUPFAM" id="SSF111331">
    <property type="entry name" value="NAD kinase/diacylglycerol kinase-like"/>
    <property type="match status" value="1"/>
</dbReference>
<keyword evidence="3" id="KW-0547">Nucleotide-binding</keyword>
<dbReference type="AlphaFoldDB" id="A0A5N1GQ50"/>
<evidence type="ECO:0000256" key="2">
    <source>
        <dbReference type="ARBA" id="ARBA00005983"/>
    </source>
</evidence>
<name>A0A5N1GQ50_9LACT</name>
<feature type="domain" description="DAGKc" evidence="5">
    <location>
        <begin position="1"/>
        <end position="134"/>
    </location>
</feature>
<dbReference type="InterPro" id="IPR017438">
    <property type="entry name" value="ATP-NAD_kinase_N"/>
</dbReference>
<evidence type="ECO:0000313" key="6">
    <source>
        <dbReference type="EMBL" id="KAA9302379.1"/>
    </source>
</evidence>